<keyword evidence="2 5" id="KW-0436">Ligase</keyword>
<name>A0A7J6TNU2_PEROL</name>
<dbReference type="Gene3D" id="2.40.50.140">
    <property type="entry name" value="Nucleic acid-binding proteins"/>
    <property type="match status" value="1"/>
</dbReference>
<dbReference type="SUPFAM" id="SSF47616">
    <property type="entry name" value="GST C-terminal domain-like"/>
    <property type="match status" value="1"/>
</dbReference>
<evidence type="ECO:0000256" key="3">
    <source>
        <dbReference type="SAM" id="MobiDB-lite"/>
    </source>
</evidence>
<keyword evidence="2 5" id="KW-0030">Aminoacyl-tRNA synthetase</keyword>
<evidence type="ECO:0000256" key="1">
    <source>
        <dbReference type="ARBA" id="ARBA00022917"/>
    </source>
</evidence>
<dbReference type="Gene3D" id="1.20.1050.130">
    <property type="match status" value="1"/>
</dbReference>
<dbReference type="InterPro" id="IPR036282">
    <property type="entry name" value="Glutathione-S-Trfase_C_sf"/>
</dbReference>
<dbReference type="InterPro" id="IPR004365">
    <property type="entry name" value="NA-bd_OB_tRNA"/>
</dbReference>
<feature type="compositionally biased region" description="Basic and acidic residues" evidence="3">
    <location>
        <begin position="212"/>
        <end position="226"/>
    </location>
</feature>
<reference evidence="5 6" key="1">
    <citation type="submission" date="2020-04" db="EMBL/GenBank/DDBJ databases">
        <title>Perkinsus olseni comparative genomics.</title>
        <authorList>
            <person name="Bogema D.R."/>
        </authorList>
    </citation>
    <scope>NUCLEOTIDE SEQUENCE [LARGE SCALE GENOMIC DNA]</scope>
    <source>
        <strain evidence="5">ATCC PRA-205</strain>
    </source>
</reference>
<feature type="compositionally biased region" description="Low complexity" evidence="3">
    <location>
        <begin position="239"/>
        <end position="248"/>
    </location>
</feature>
<dbReference type="GO" id="GO:0006421">
    <property type="term" value="P:asparaginyl-tRNA aminoacylation"/>
    <property type="evidence" value="ECO:0007669"/>
    <property type="project" value="TreeGrafter"/>
</dbReference>
<dbReference type="PANTHER" id="PTHR22594">
    <property type="entry name" value="ASPARTYL/LYSYL-TRNA SYNTHETASE"/>
    <property type="match status" value="1"/>
</dbReference>
<dbReference type="Pfam" id="PF00043">
    <property type="entry name" value="GST_C"/>
    <property type="match status" value="1"/>
</dbReference>
<dbReference type="AlphaFoldDB" id="A0A7J6TNU2"/>
<dbReference type="PROSITE" id="PS50405">
    <property type="entry name" value="GST_CTER"/>
    <property type="match status" value="1"/>
</dbReference>
<evidence type="ECO:0000313" key="5">
    <source>
        <dbReference type="EMBL" id="KAF4746958.1"/>
    </source>
</evidence>
<keyword evidence="1" id="KW-0648">Protein biosynthesis</keyword>
<dbReference type="GO" id="GO:0004816">
    <property type="term" value="F:asparagine-tRNA ligase activity"/>
    <property type="evidence" value="ECO:0007669"/>
    <property type="project" value="TreeGrafter"/>
</dbReference>
<dbReference type="InterPro" id="IPR004046">
    <property type="entry name" value="GST_C"/>
</dbReference>
<dbReference type="GO" id="GO:0003676">
    <property type="term" value="F:nucleic acid binding"/>
    <property type="evidence" value="ECO:0007669"/>
    <property type="project" value="InterPro"/>
</dbReference>
<dbReference type="Proteomes" id="UP000574390">
    <property type="component" value="Unassembled WGS sequence"/>
</dbReference>
<accession>A0A7J6TNU2</accession>
<dbReference type="GO" id="GO:0005739">
    <property type="term" value="C:mitochondrion"/>
    <property type="evidence" value="ECO:0007669"/>
    <property type="project" value="TreeGrafter"/>
</dbReference>
<dbReference type="Pfam" id="PF01336">
    <property type="entry name" value="tRNA_anti-codon"/>
    <property type="match status" value="1"/>
</dbReference>
<dbReference type="InterPro" id="IPR010987">
    <property type="entry name" value="Glutathione-S-Trfase_C-like"/>
</dbReference>
<organism evidence="5 6">
    <name type="scientific">Perkinsus olseni</name>
    <name type="common">Perkinsus atlanticus</name>
    <dbReference type="NCBI Taxonomy" id="32597"/>
    <lineage>
        <taxon>Eukaryota</taxon>
        <taxon>Sar</taxon>
        <taxon>Alveolata</taxon>
        <taxon>Perkinsozoa</taxon>
        <taxon>Perkinsea</taxon>
        <taxon>Perkinsida</taxon>
        <taxon>Perkinsidae</taxon>
        <taxon>Perkinsus</taxon>
    </lineage>
</organism>
<feature type="region of interest" description="Disordered" evidence="3">
    <location>
        <begin position="179"/>
        <end position="255"/>
    </location>
</feature>
<gene>
    <name evidence="5" type="primary">NARS2_3</name>
    <name evidence="5" type="ORF">FOZ62_023941</name>
</gene>
<dbReference type="PANTHER" id="PTHR22594:SF34">
    <property type="entry name" value="ASPARAGINE--TRNA LIGASE, MITOCHONDRIAL-RELATED"/>
    <property type="match status" value="1"/>
</dbReference>
<dbReference type="CDD" id="cd04318">
    <property type="entry name" value="EcAsnRS_like_N"/>
    <property type="match status" value="1"/>
</dbReference>
<proteinExistence type="predicted"/>
<feature type="domain" description="GST C-terminal" evidence="4">
    <location>
        <begin position="53"/>
        <end position="177"/>
    </location>
</feature>
<dbReference type="EMBL" id="JABANM010005819">
    <property type="protein sequence ID" value="KAF4746958.1"/>
    <property type="molecule type" value="Genomic_DNA"/>
</dbReference>
<dbReference type="GO" id="GO:0005524">
    <property type="term" value="F:ATP binding"/>
    <property type="evidence" value="ECO:0007669"/>
    <property type="project" value="UniProtKB-KW"/>
</dbReference>
<feature type="compositionally biased region" description="Basic and acidic residues" evidence="3">
    <location>
        <begin position="193"/>
        <end position="204"/>
    </location>
</feature>
<evidence type="ECO:0000256" key="2">
    <source>
        <dbReference type="ARBA" id="ARBA00023146"/>
    </source>
</evidence>
<sequence>MTSLRLITSKTLEVPTLKVQIAAKLANTPLTCENSGSAKVLELFNPSTATAPTARYTGPVLRYISRLHADNSVPDQKSLGQAAAIDSWLDFAELELSPVESGLSMLEDHLKTHTFLSGDYLSIADASVVTSLVAGLTSEADLKDYPNVLRYIRTCLANPAVADVLSRYASKFPVPEVTPFVPGKGEVESTDSETPKEEAKKPEQKQQQSKKRAADRQNAKVSHKELSMPAPEDVPTNTVSPVPEGSEPPVHPYSSCVGGRTRVKDILLRSDGGAGLIGKSVSVCGWVRTKRSQGSGFAFVEISDGSCLQGLQLVLDSSCPDFEGAIGQIATGASVQAIGTLVASPAKGQAVEVSVRESGKIKVTQWAGDAPSYAASR</sequence>
<protein>
    <submittedName>
        <fullName evidence="5">Asparaginyl-tRNA synthetase</fullName>
    </submittedName>
</protein>
<evidence type="ECO:0000259" key="4">
    <source>
        <dbReference type="PROSITE" id="PS50405"/>
    </source>
</evidence>
<dbReference type="InterPro" id="IPR012340">
    <property type="entry name" value="NA-bd_OB-fold"/>
</dbReference>
<comment type="caution">
    <text evidence="5">The sequence shown here is derived from an EMBL/GenBank/DDBJ whole genome shotgun (WGS) entry which is preliminary data.</text>
</comment>
<dbReference type="SUPFAM" id="SSF50249">
    <property type="entry name" value="Nucleic acid-binding proteins"/>
    <property type="match status" value="1"/>
</dbReference>
<evidence type="ECO:0000313" key="6">
    <source>
        <dbReference type="Proteomes" id="UP000574390"/>
    </source>
</evidence>